<dbReference type="PANTHER" id="PTHR11011">
    <property type="entry name" value="MALE STERILITY PROTEIN 2-RELATED"/>
    <property type="match status" value="1"/>
</dbReference>
<organism evidence="2">
    <name type="scientific">Timema bartmani</name>
    <dbReference type="NCBI Taxonomy" id="61472"/>
    <lineage>
        <taxon>Eukaryota</taxon>
        <taxon>Metazoa</taxon>
        <taxon>Ecdysozoa</taxon>
        <taxon>Arthropoda</taxon>
        <taxon>Hexapoda</taxon>
        <taxon>Insecta</taxon>
        <taxon>Pterygota</taxon>
        <taxon>Neoptera</taxon>
        <taxon>Polyneoptera</taxon>
        <taxon>Phasmatodea</taxon>
        <taxon>Timematodea</taxon>
        <taxon>Timematoidea</taxon>
        <taxon>Timematidae</taxon>
        <taxon>Timema</taxon>
    </lineage>
</organism>
<reference evidence="2" key="1">
    <citation type="submission" date="2020-11" db="EMBL/GenBank/DDBJ databases">
        <authorList>
            <person name="Tran Van P."/>
        </authorList>
    </citation>
    <scope>NUCLEOTIDE SEQUENCE</scope>
</reference>
<feature type="domain" description="Fatty acyl-CoA reductase C-terminal" evidence="1">
    <location>
        <begin position="50"/>
        <end position="115"/>
    </location>
</feature>
<dbReference type="GO" id="GO:0005777">
    <property type="term" value="C:peroxisome"/>
    <property type="evidence" value="ECO:0007669"/>
    <property type="project" value="TreeGrafter"/>
</dbReference>
<dbReference type="Pfam" id="PF03015">
    <property type="entry name" value="Sterile"/>
    <property type="match status" value="1"/>
</dbReference>
<evidence type="ECO:0000259" key="1">
    <source>
        <dbReference type="Pfam" id="PF03015"/>
    </source>
</evidence>
<dbReference type="GO" id="GO:0080019">
    <property type="term" value="F:alcohol-forming very long-chain fatty acyl-CoA reductase activity"/>
    <property type="evidence" value="ECO:0007669"/>
    <property type="project" value="InterPro"/>
</dbReference>
<sequence length="155" mass="18039">MSEADNKQLRRQFVEKSDTLAQSVAWRFSELRVPGLILGMAEESIIGEIKIHRLSGVLTYFCTRNWDFSDDNVKTLWKNLGPEDKKLFAFDIRSLDWNQYIYNYVRGCRIHLMKDDLSTVPEARIRWKRSYSWQHCGEVNHESTVQTTAASGCAC</sequence>
<proteinExistence type="predicted"/>
<evidence type="ECO:0000313" key="2">
    <source>
        <dbReference type="EMBL" id="CAD7448881.1"/>
    </source>
</evidence>
<dbReference type="PANTHER" id="PTHR11011:SF60">
    <property type="entry name" value="FATTY ACYL-COA REDUCTASE-RELATED"/>
    <property type="match status" value="1"/>
</dbReference>
<gene>
    <name evidence="2" type="ORF">TBIB3V08_LOCUS11161</name>
</gene>
<dbReference type="CDD" id="cd09071">
    <property type="entry name" value="FAR_C"/>
    <property type="match status" value="1"/>
</dbReference>
<dbReference type="AlphaFoldDB" id="A0A7R9F8L9"/>
<dbReference type="GO" id="GO:0035336">
    <property type="term" value="P:long-chain fatty-acyl-CoA metabolic process"/>
    <property type="evidence" value="ECO:0007669"/>
    <property type="project" value="TreeGrafter"/>
</dbReference>
<dbReference type="EMBL" id="OD570699">
    <property type="protein sequence ID" value="CAD7448881.1"/>
    <property type="molecule type" value="Genomic_DNA"/>
</dbReference>
<dbReference type="InterPro" id="IPR026055">
    <property type="entry name" value="FAR"/>
</dbReference>
<protein>
    <recommendedName>
        <fullName evidence="1">Fatty acyl-CoA reductase C-terminal domain-containing protein</fullName>
    </recommendedName>
</protein>
<accession>A0A7R9F8L9</accession>
<dbReference type="InterPro" id="IPR033640">
    <property type="entry name" value="FAR_C"/>
</dbReference>
<name>A0A7R9F8L9_9NEOP</name>